<evidence type="ECO:0000256" key="3">
    <source>
        <dbReference type="ARBA" id="ARBA00013831"/>
    </source>
</evidence>
<dbReference type="PANTHER" id="PTHR35891:SF3">
    <property type="entry name" value="THIOL:DISULFIDE INTERCHANGE PROTEIN DSBL"/>
    <property type="match status" value="1"/>
</dbReference>
<dbReference type="EMBL" id="JBHSMT010000008">
    <property type="protein sequence ID" value="MFC5473162.1"/>
    <property type="molecule type" value="Genomic_DNA"/>
</dbReference>
<dbReference type="InterPro" id="IPR017937">
    <property type="entry name" value="Thioredoxin_CS"/>
</dbReference>
<dbReference type="InterPro" id="IPR036249">
    <property type="entry name" value="Thioredoxin-like_sf"/>
</dbReference>
<evidence type="ECO:0000256" key="1">
    <source>
        <dbReference type="ARBA" id="ARBA00004418"/>
    </source>
</evidence>
<organism evidence="10 11">
    <name type="scientific">Paraherbaspirillum soli</name>
    <dbReference type="NCBI Taxonomy" id="631222"/>
    <lineage>
        <taxon>Bacteria</taxon>
        <taxon>Pseudomonadati</taxon>
        <taxon>Pseudomonadota</taxon>
        <taxon>Betaproteobacteria</taxon>
        <taxon>Burkholderiales</taxon>
        <taxon>Oxalobacteraceae</taxon>
        <taxon>Paraherbaspirillum</taxon>
    </lineage>
</organism>
<dbReference type="SUPFAM" id="SSF52833">
    <property type="entry name" value="Thioredoxin-like"/>
    <property type="match status" value="1"/>
</dbReference>
<dbReference type="InterPro" id="IPR013766">
    <property type="entry name" value="Thioredoxin_domain"/>
</dbReference>
<dbReference type="RefSeq" id="WP_378995294.1">
    <property type="nucleotide sequence ID" value="NZ_JBHSMT010000008.1"/>
</dbReference>
<name>A0ABW0M793_9BURK</name>
<protein>
    <recommendedName>
        <fullName evidence="3">Thiol:disulfide interchange protein DsbA</fullName>
    </recommendedName>
</protein>
<sequence length="237" mass="25845">MRFIQKTLALVGLTLSLGLVAASASASPANPAAGAEYTVLDNPQPTEPGKKVEVIEFFGYFCPHCNALEPTLESWVAKQGDKITFKRVPVAFDPRSIPEQKLYYTLEAMGQLGKMHQKVFNAIHIQRQRFDKDDAIIDFAVKQGLDKAKFVDTYGSFGVQTKVTQVAKLQEYYKIDGVPTIVIDGRFVTSPSIVGKTAGAGKTEPELFKSTMQVMDSLVTKVAAEKAKTAVAPVAKK</sequence>
<feature type="chain" id="PRO_5046557099" description="Thiol:disulfide interchange protein DsbA" evidence="8">
    <location>
        <begin position="27"/>
        <end position="237"/>
    </location>
</feature>
<comment type="similarity">
    <text evidence="2">Belongs to the thioredoxin family. DsbA subfamily.</text>
</comment>
<evidence type="ECO:0000256" key="8">
    <source>
        <dbReference type="SAM" id="SignalP"/>
    </source>
</evidence>
<dbReference type="Pfam" id="PF01323">
    <property type="entry name" value="DSBA"/>
    <property type="match status" value="1"/>
</dbReference>
<dbReference type="InterPro" id="IPR023205">
    <property type="entry name" value="DsbA/DsbL"/>
</dbReference>
<dbReference type="PROSITE" id="PS00194">
    <property type="entry name" value="THIOREDOXIN_1"/>
    <property type="match status" value="1"/>
</dbReference>
<proteinExistence type="inferred from homology"/>
<dbReference type="Gene3D" id="3.40.30.10">
    <property type="entry name" value="Glutaredoxin"/>
    <property type="match status" value="1"/>
</dbReference>
<dbReference type="Proteomes" id="UP001596045">
    <property type="component" value="Unassembled WGS sequence"/>
</dbReference>
<dbReference type="PANTHER" id="PTHR35891">
    <property type="entry name" value="THIOL:DISULFIDE INTERCHANGE PROTEIN DSBA"/>
    <property type="match status" value="1"/>
</dbReference>
<keyword evidence="4 8" id="KW-0732">Signal</keyword>
<evidence type="ECO:0000313" key="11">
    <source>
        <dbReference type="Proteomes" id="UP001596045"/>
    </source>
</evidence>
<evidence type="ECO:0000313" key="10">
    <source>
        <dbReference type="EMBL" id="MFC5473162.1"/>
    </source>
</evidence>
<dbReference type="InterPro" id="IPR001853">
    <property type="entry name" value="DSBA-like_thioredoxin_dom"/>
</dbReference>
<evidence type="ECO:0000259" key="9">
    <source>
        <dbReference type="PROSITE" id="PS51352"/>
    </source>
</evidence>
<evidence type="ECO:0000256" key="5">
    <source>
        <dbReference type="ARBA" id="ARBA00022764"/>
    </source>
</evidence>
<keyword evidence="6" id="KW-1015">Disulfide bond</keyword>
<keyword evidence="11" id="KW-1185">Reference proteome</keyword>
<feature type="domain" description="Thioredoxin" evidence="9">
    <location>
        <begin position="15"/>
        <end position="171"/>
    </location>
</feature>
<comment type="caution">
    <text evidence="10">The sequence shown here is derived from an EMBL/GenBank/DDBJ whole genome shotgun (WGS) entry which is preliminary data.</text>
</comment>
<dbReference type="CDD" id="cd03019">
    <property type="entry name" value="DsbA_DsbA"/>
    <property type="match status" value="1"/>
</dbReference>
<accession>A0ABW0M793</accession>
<comment type="subcellular location">
    <subcellularLocation>
        <location evidence="1">Periplasm</location>
    </subcellularLocation>
</comment>
<evidence type="ECO:0000256" key="2">
    <source>
        <dbReference type="ARBA" id="ARBA00005791"/>
    </source>
</evidence>
<evidence type="ECO:0000256" key="7">
    <source>
        <dbReference type="ARBA" id="ARBA00023284"/>
    </source>
</evidence>
<evidence type="ECO:0000256" key="6">
    <source>
        <dbReference type="ARBA" id="ARBA00023157"/>
    </source>
</evidence>
<dbReference type="PROSITE" id="PS51352">
    <property type="entry name" value="THIOREDOXIN_2"/>
    <property type="match status" value="1"/>
</dbReference>
<reference evidence="11" key="1">
    <citation type="journal article" date="2019" name="Int. J. Syst. Evol. Microbiol.">
        <title>The Global Catalogue of Microorganisms (GCM) 10K type strain sequencing project: providing services to taxonomists for standard genome sequencing and annotation.</title>
        <authorList>
            <consortium name="The Broad Institute Genomics Platform"/>
            <consortium name="The Broad Institute Genome Sequencing Center for Infectious Disease"/>
            <person name="Wu L."/>
            <person name="Ma J."/>
        </authorList>
    </citation>
    <scope>NUCLEOTIDE SEQUENCE [LARGE SCALE GENOMIC DNA]</scope>
    <source>
        <strain evidence="11">JCM 17066</strain>
    </source>
</reference>
<keyword evidence="7" id="KW-0676">Redox-active center</keyword>
<feature type="signal peptide" evidence="8">
    <location>
        <begin position="1"/>
        <end position="26"/>
    </location>
</feature>
<keyword evidence="5" id="KW-0574">Periplasm</keyword>
<gene>
    <name evidence="10" type="ORF">ACFPM8_04255</name>
</gene>
<dbReference type="InterPro" id="IPR050824">
    <property type="entry name" value="Thiol_disulfide_DsbA"/>
</dbReference>
<evidence type="ECO:0000256" key="4">
    <source>
        <dbReference type="ARBA" id="ARBA00022729"/>
    </source>
</evidence>